<feature type="transmembrane region" description="Helical" evidence="1">
    <location>
        <begin position="6"/>
        <end position="25"/>
    </location>
</feature>
<dbReference type="InterPro" id="IPR037198">
    <property type="entry name" value="MutL_C_sf"/>
</dbReference>
<keyword evidence="1" id="KW-0812">Transmembrane</keyword>
<evidence type="ECO:0000313" key="2">
    <source>
        <dbReference type="EMBL" id="XBY44970.1"/>
    </source>
</evidence>
<accession>A0AAU7XE53</accession>
<evidence type="ECO:0008006" key="3">
    <source>
        <dbReference type="Google" id="ProtNLM"/>
    </source>
</evidence>
<sequence>METAIVGLLSAVIGLLVSNGLTRLLELRRRRDRTLDLVTALHAEIAAGTRTASLQTTASESRYAETNPVPFGPADETDFVFASIKDDLTILPVEVVHEIVLYYKLAGQSNLYTADLKHPLFLEQSAEEKQKYVRNLIALMNDQQGAGLAALDAIERYGMSHGLHLAAKRAPASAAIDQGTDRTGHLGPPK</sequence>
<proteinExistence type="predicted"/>
<organism evidence="2">
    <name type="scientific">Methyloraptor flagellatus</name>
    <dbReference type="NCBI Taxonomy" id="3162530"/>
    <lineage>
        <taxon>Bacteria</taxon>
        <taxon>Pseudomonadati</taxon>
        <taxon>Pseudomonadota</taxon>
        <taxon>Alphaproteobacteria</taxon>
        <taxon>Hyphomicrobiales</taxon>
        <taxon>Ancalomicrobiaceae</taxon>
        <taxon>Methyloraptor</taxon>
    </lineage>
</organism>
<name>A0AAU7XE53_9HYPH</name>
<reference evidence="2" key="1">
    <citation type="submission" date="2024-06" db="EMBL/GenBank/DDBJ databases">
        <title>Methylostella associata gen. nov., sp. nov., a novel Ancalomicrobiaceae-affiliated facultatively methylotrophic bacteria that feed on methanotrophs of the genus Methylococcus.</title>
        <authorList>
            <person name="Saltykova V."/>
            <person name="Danilova O.V."/>
            <person name="Oshkin I.Y."/>
            <person name="Belova S.E."/>
            <person name="Pimenov N.V."/>
            <person name="Dedysh S.N."/>
        </authorList>
    </citation>
    <scope>NUCLEOTIDE SEQUENCE</scope>
    <source>
        <strain evidence="2">S20</strain>
    </source>
</reference>
<protein>
    <recommendedName>
        <fullName evidence="3">DUF4760 domain-containing protein</fullName>
    </recommendedName>
</protein>
<dbReference type="AlphaFoldDB" id="A0AAU7XE53"/>
<dbReference type="EMBL" id="CP158568">
    <property type="protein sequence ID" value="XBY44970.1"/>
    <property type="molecule type" value="Genomic_DNA"/>
</dbReference>
<gene>
    <name evidence="2" type="ORF">ABS361_01295</name>
</gene>
<dbReference type="KEGG" id="mflg:ABS361_01295"/>
<dbReference type="RefSeq" id="WP_407050062.1">
    <property type="nucleotide sequence ID" value="NZ_CP158568.1"/>
</dbReference>
<evidence type="ECO:0000256" key="1">
    <source>
        <dbReference type="SAM" id="Phobius"/>
    </source>
</evidence>
<keyword evidence="1" id="KW-1133">Transmembrane helix</keyword>
<dbReference type="SUPFAM" id="SSF118116">
    <property type="entry name" value="DNA mismatch repair protein MutL"/>
    <property type="match status" value="1"/>
</dbReference>
<keyword evidence="1" id="KW-0472">Membrane</keyword>